<dbReference type="PANTHER" id="PTHR45138:SF9">
    <property type="entry name" value="DIGUANYLATE CYCLASE DGCM-RELATED"/>
    <property type="match status" value="1"/>
</dbReference>
<keyword evidence="4" id="KW-0812">Transmembrane</keyword>
<dbReference type="PROSITE" id="PS50887">
    <property type="entry name" value="GGDEF"/>
    <property type="match status" value="1"/>
</dbReference>
<organism evidence="6">
    <name type="scientific">uncultured Stenotrophomonas sp</name>
    <dbReference type="NCBI Taxonomy" id="165438"/>
    <lineage>
        <taxon>Bacteria</taxon>
        <taxon>Pseudomonadati</taxon>
        <taxon>Pseudomonadota</taxon>
        <taxon>Gammaproteobacteria</taxon>
        <taxon>Lysobacterales</taxon>
        <taxon>Lysobacteraceae</taxon>
        <taxon>Stenotrophomonas</taxon>
        <taxon>environmental samples</taxon>
    </lineage>
</organism>
<evidence type="ECO:0000259" key="5">
    <source>
        <dbReference type="PROSITE" id="PS50887"/>
    </source>
</evidence>
<dbReference type="InterPro" id="IPR013783">
    <property type="entry name" value="Ig-like_fold"/>
</dbReference>
<dbReference type="InterPro" id="IPR011110">
    <property type="entry name" value="Reg_prop"/>
</dbReference>
<proteinExistence type="predicted"/>
<dbReference type="EMBL" id="FLTS01000001">
    <property type="protein sequence ID" value="SBV36529.1"/>
    <property type="molecule type" value="Genomic_DNA"/>
</dbReference>
<dbReference type="GO" id="GO:0005886">
    <property type="term" value="C:plasma membrane"/>
    <property type="evidence" value="ECO:0007669"/>
    <property type="project" value="TreeGrafter"/>
</dbReference>
<reference evidence="6" key="1">
    <citation type="submission" date="2016-03" db="EMBL/GenBank/DDBJ databases">
        <authorList>
            <person name="Ploux O."/>
        </authorList>
    </citation>
    <scope>NUCLEOTIDE SEQUENCE</scope>
    <source>
        <strain evidence="6">UC10</strain>
    </source>
</reference>
<keyword evidence="4" id="KW-1133">Transmembrane helix</keyword>
<protein>
    <recommendedName>
        <fullName evidence="2">diguanylate cyclase</fullName>
        <ecNumber evidence="2">2.7.7.65</ecNumber>
    </recommendedName>
</protein>
<evidence type="ECO:0000256" key="1">
    <source>
        <dbReference type="ARBA" id="ARBA00001946"/>
    </source>
</evidence>
<dbReference type="InterPro" id="IPR000160">
    <property type="entry name" value="GGDEF_dom"/>
</dbReference>
<comment type="cofactor">
    <cofactor evidence="1">
        <name>Mg(2+)</name>
        <dbReference type="ChEBI" id="CHEBI:18420"/>
    </cofactor>
</comment>
<dbReference type="Gene3D" id="3.30.70.270">
    <property type="match status" value="1"/>
</dbReference>
<dbReference type="NCBIfam" id="TIGR00254">
    <property type="entry name" value="GGDEF"/>
    <property type="match status" value="1"/>
</dbReference>
<dbReference type="InterPro" id="IPR015943">
    <property type="entry name" value="WD40/YVTN_repeat-like_dom_sf"/>
</dbReference>
<evidence type="ECO:0000256" key="4">
    <source>
        <dbReference type="SAM" id="Phobius"/>
    </source>
</evidence>
<dbReference type="GO" id="GO:0043709">
    <property type="term" value="P:cell adhesion involved in single-species biofilm formation"/>
    <property type="evidence" value="ECO:0007669"/>
    <property type="project" value="TreeGrafter"/>
</dbReference>
<dbReference type="Gene3D" id="2.130.10.10">
    <property type="entry name" value="YVTN repeat-like/Quinoprotein amine dehydrogenase"/>
    <property type="match status" value="2"/>
</dbReference>
<gene>
    <name evidence="6" type="ORF">STPYR_11459</name>
</gene>
<dbReference type="InterPro" id="IPR029787">
    <property type="entry name" value="Nucleotide_cyclase"/>
</dbReference>
<dbReference type="EC" id="2.7.7.65" evidence="2"/>
<dbReference type="GO" id="GO:1902201">
    <property type="term" value="P:negative regulation of bacterial-type flagellum-dependent cell motility"/>
    <property type="evidence" value="ECO:0007669"/>
    <property type="project" value="TreeGrafter"/>
</dbReference>
<dbReference type="InterPro" id="IPR050469">
    <property type="entry name" value="Diguanylate_Cyclase"/>
</dbReference>
<sequence length="1042" mass="115420">MRSEFIKDPGGVLIDQSFASCQRPFRRTIQRWCAALLFSLSLSLAHPAAALDPDKPFRDYVTDNWGVEQGLPQISVLAITQDPAGYLWFGTQAGLARFDGVHFQRYTRHDASELGNNILALQADGPQRLWVGTARGLVLFEDGHFQSIPASASVDAPERSFPVNALARGAGGEVLVAGPDGIYVVADKHLQRLHALPGPTLSLLHGDDGLWAGSTGSVFHVTDDGIENYPLPATVRDTSVTELAKVGDKLWAGTRHGLFRLQGQAWKAAGNRPGEAAQAVEALAADRDGNLWVATPQYLQRLHDGMPAERIQNMAGSIAIRSIHEDDTGNLWLGSMIEGVTRVWNGWTRRLSQPEGLNDPLLWSIAAGPDGNIWVGSNNGVYEWQGGRFQHRVGGAQLPQPEAYSLLPEREQTWIGTRAGVAVLRQGKVTQPAVLAPLRNAQINGIVRDHRNRHWFATTQGLYLLDADNRLTHYDEKDGLVDARIRLLLETRDNRLLVGTYNGLYEWRAGHLLPTGEDTGLAEGIAVTALLELQDGRWVLGSNTDESLRVFDGRRWHHLSHDRGLPANIPFHLAEKDGDLWVAGMQGVYRLPLASIDQSLADPKIPLAVQMVINSGADQGGGQQDKCCNGSGNSRGLLRDGRLWLPTRDGALLVDVVTPQQPFTRKVRIEGLQVQGQSIHPSTGKFQLPLNARSPRIEFSLPTFEAMHTPQLRYRLRGYDDGWREPESPAMRSVSYSNLPPGRYTFEVADFGSSDPQAGMARLQLEIPPRPHETLAFRLLALLLLAGSIWLGYLGLKHRYKRQRAVLERLVQERTRDLQAANARLEVISFTDPLTGLHNRRYLAQQIPTDLAFYERDESYRDGSEAVVFALLDVDHFKTINDTHGHAAGDRVLEQLGQLLNELKRSGDYVARWGGEEFLLVLRPLPRGDLGQIGQRLCSHIAEHDFELGNGLRHRITVSVGLIECPLFPAYPQLLGWEQLVTLADRALYRAKSSGRNGWVAYRPAPGAQLPEDLTASSGDPWWLVENGLLEMFDGETHCTIM</sequence>
<accession>A0A1Y5Q2L8</accession>
<dbReference type="SMART" id="SM00267">
    <property type="entry name" value="GGDEF"/>
    <property type="match status" value="1"/>
</dbReference>
<dbReference type="Gene3D" id="2.60.40.10">
    <property type="entry name" value="Immunoglobulins"/>
    <property type="match status" value="1"/>
</dbReference>
<name>A0A1Y5Q2L8_9GAMM</name>
<dbReference type="Pfam" id="PF07495">
    <property type="entry name" value="Y_Y_Y"/>
    <property type="match status" value="1"/>
</dbReference>
<feature type="domain" description="GGDEF" evidence="5">
    <location>
        <begin position="865"/>
        <end position="1004"/>
    </location>
</feature>
<comment type="catalytic activity">
    <reaction evidence="3">
        <text>2 GTP = 3',3'-c-di-GMP + 2 diphosphate</text>
        <dbReference type="Rhea" id="RHEA:24898"/>
        <dbReference type="ChEBI" id="CHEBI:33019"/>
        <dbReference type="ChEBI" id="CHEBI:37565"/>
        <dbReference type="ChEBI" id="CHEBI:58805"/>
        <dbReference type="EC" id="2.7.7.65"/>
    </reaction>
</comment>
<dbReference type="SUPFAM" id="SSF63829">
    <property type="entry name" value="Calcium-dependent phosphotriesterase"/>
    <property type="match status" value="2"/>
</dbReference>
<keyword evidence="4" id="KW-0472">Membrane</keyword>
<dbReference type="CDD" id="cd01949">
    <property type="entry name" value="GGDEF"/>
    <property type="match status" value="1"/>
</dbReference>
<dbReference type="GO" id="GO:0052621">
    <property type="term" value="F:diguanylate cyclase activity"/>
    <property type="evidence" value="ECO:0007669"/>
    <property type="project" value="UniProtKB-EC"/>
</dbReference>
<dbReference type="AlphaFoldDB" id="A0A1Y5Q2L8"/>
<dbReference type="SUPFAM" id="SSF55073">
    <property type="entry name" value="Nucleotide cyclase"/>
    <property type="match status" value="1"/>
</dbReference>
<dbReference type="FunFam" id="3.30.70.270:FF:000001">
    <property type="entry name" value="Diguanylate cyclase domain protein"/>
    <property type="match status" value="1"/>
</dbReference>
<dbReference type="Pfam" id="PF00990">
    <property type="entry name" value="GGDEF"/>
    <property type="match status" value="1"/>
</dbReference>
<dbReference type="Pfam" id="PF07494">
    <property type="entry name" value="Reg_prop"/>
    <property type="match status" value="1"/>
</dbReference>
<evidence type="ECO:0000256" key="3">
    <source>
        <dbReference type="ARBA" id="ARBA00034247"/>
    </source>
</evidence>
<evidence type="ECO:0000313" key="6">
    <source>
        <dbReference type="EMBL" id="SBV36529.1"/>
    </source>
</evidence>
<dbReference type="InterPro" id="IPR011123">
    <property type="entry name" value="Y_Y_Y"/>
</dbReference>
<dbReference type="InterPro" id="IPR043128">
    <property type="entry name" value="Rev_trsase/Diguanyl_cyclase"/>
</dbReference>
<dbReference type="PANTHER" id="PTHR45138">
    <property type="entry name" value="REGULATORY COMPONENTS OF SENSORY TRANSDUCTION SYSTEM"/>
    <property type="match status" value="1"/>
</dbReference>
<feature type="transmembrane region" description="Helical" evidence="4">
    <location>
        <begin position="775"/>
        <end position="796"/>
    </location>
</feature>
<evidence type="ECO:0000256" key="2">
    <source>
        <dbReference type="ARBA" id="ARBA00012528"/>
    </source>
</evidence>